<dbReference type="OrthoDB" id="2146116at2759"/>
<dbReference type="GO" id="GO:0042058">
    <property type="term" value="P:regulation of epidermal growth factor receptor signaling pathway"/>
    <property type="evidence" value="ECO:0007669"/>
    <property type="project" value="TreeGrafter"/>
</dbReference>
<feature type="non-terminal residue" evidence="2">
    <location>
        <position position="163"/>
    </location>
</feature>
<comment type="similarity">
    <text evidence="1">Belongs to the peptidase S54 family.</text>
</comment>
<dbReference type="PANTHER" id="PTHR45965:SF3">
    <property type="entry name" value="INACTIVE RHOMBOID PROTEIN 1"/>
    <property type="match status" value="1"/>
</dbReference>
<sequence>MKMVTFVQILIFVGSLIAYGFAPLGFSSTYKEKYVTTINLEKQFLNYEVKDNFWIGPSAKDLVHLGAKYAPCMRNDSDVYKRIEQDRLIEKETACCIRNDKGGCVQTTQEKCSKLFSKWDKWKNGSEISIKRNRTSGSVCGQDPDFCNDPGSKYWIDDITQWP</sequence>
<evidence type="ECO:0000313" key="2">
    <source>
        <dbReference type="EMBL" id="RNA01833.1"/>
    </source>
</evidence>
<keyword evidence="3" id="KW-1185">Reference proteome</keyword>
<comment type="caution">
    <text evidence="2">The sequence shown here is derived from an EMBL/GenBank/DDBJ whole genome shotgun (WGS) entry which is preliminary data.</text>
</comment>
<dbReference type="GO" id="GO:0050708">
    <property type="term" value="P:regulation of protein secretion"/>
    <property type="evidence" value="ECO:0007669"/>
    <property type="project" value="TreeGrafter"/>
</dbReference>
<dbReference type="AlphaFoldDB" id="A0A3M7PS25"/>
<name>A0A3M7PS25_BRAPC</name>
<dbReference type="EMBL" id="REGN01009151">
    <property type="protein sequence ID" value="RNA01833.1"/>
    <property type="molecule type" value="Genomic_DNA"/>
</dbReference>
<protein>
    <submittedName>
        <fullName evidence="2">Inactive rhomboid 1-like</fullName>
    </submittedName>
</protein>
<dbReference type="STRING" id="10195.A0A3M7PS25"/>
<reference evidence="2 3" key="1">
    <citation type="journal article" date="2018" name="Sci. Rep.">
        <title>Genomic signatures of local adaptation to the degree of environmental predictability in rotifers.</title>
        <authorList>
            <person name="Franch-Gras L."/>
            <person name="Hahn C."/>
            <person name="Garcia-Roger E.M."/>
            <person name="Carmona M.J."/>
            <person name="Serra M."/>
            <person name="Gomez A."/>
        </authorList>
    </citation>
    <scope>NUCLEOTIDE SEQUENCE [LARGE SCALE GENOMIC DNA]</scope>
    <source>
        <strain evidence="2">HYR1</strain>
    </source>
</reference>
<dbReference type="Proteomes" id="UP000276133">
    <property type="component" value="Unassembled WGS sequence"/>
</dbReference>
<dbReference type="GO" id="GO:0005789">
    <property type="term" value="C:endoplasmic reticulum membrane"/>
    <property type="evidence" value="ECO:0007669"/>
    <property type="project" value="TreeGrafter"/>
</dbReference>
<proteinExistence type="inferred from homology"/>
<accession>A0A3M7PS25</accession>
<gene>
    <name evidence="2" type="ORF">BpHYR1_051325</name>
</gene>
<organism evidence="2 3">
    <name type="scientific">Brachionus plicatilis</name>
    <name type="common">Marine rotifer</name>
    <name type="synonym">Brachionus muelleri</name>
    <dbReference type="NCBI Taxonomy" id="10195"/>
    <lineage>
        <taxon>Eukaryota</taxon>
        <taxon>Metazoa</taxon>
        <taxon>Spiralia</taxon>
        <taxon>Gnathifera</taxon>
        <taxon>Rotifera</taxon>
        <taxon>Eurotatoria</taxon>
        <taxon>Monogononta</taxon>
        <taxon>Pseudotrocha</taxon>
        <taxon>Ploima</taxon>
        <taxon>Brachionidae</taxon>
        <taxon>Brachionus</taxon>
    </lineage>
</organism>
<evidence type="ECO:0000313" key="3">
    <source>
        <dbReference type="Proteomes" id="UP000276133"/>
    </source>
</evidence>
<evidence type="ECO:0000256" key="1">
    <source>
        <dbReference type="ARBA" id="ARBA00009045"/>
    </source>
</evidence>
<dbReference type="PANTHER" id="PTHR45965">
    <property type="entry name" value="INACTIVE RHOMBOID PROTEIN"/>
    <property type="match status" value="1"/>
</dbReference>
<dbReference type="InterPro" id="IPR051512">
    <property type="entry name" value="Inactive_Rhomboid"/>
</dbReference>